<dbReference type="Pfam" id="PF13360">
    <property type="entry name" value="PQQ_2"/>
    <property type="match status" value="2"/>
</dbReference>
<dbReference type="OrthoDB" id="6149846at2"/>
<accession>A0A5R8KD53</accession>
<feature type="domain" description="Pyrrolo-quinoline quinone repeat" evidence="1">
    <location>
        <begin position="190"/>
        <end position="363"/>
    </location>
</feature>
<evidence type="ECO:0000313" key="3">
    <source>
        <dbReference type="Proteomes" id="UP000306196"/>
    </source>
</evidence>
<feature type="domain" description="Pyrrolo-quinoline quinone repeat" evidence="1">
    <location>
        <begin position="423"/>
        <end position="487"/>
    </location>
</feature>
<dbReference type="PANTHER" id="PTHR34512:SF30">
    <property type="entry name" value="OUTER MEMBRANE PROTEIN ASSEMBLY FACTOR BAMB"/>
    <property type="match status" value="1"/>
</dbReference>
<dbReference type="SUPFAM" id="SSF50998">
    <property type="entry name" value="Quinoprotein alcohol dehydrogenase-like"/>
    <property type="match status" value="1"/>
</dbReference>
<dbReference type="Gene3D" id="2.130.10.10">
    <property type="entry name" value="YVTN repeat-like/Quinoprotein amine dehydrogenase"/>
    <property type="match status" value="1"/>
</dbReference>
<dbReference type="InterPro" id="IPR018391">
    <property type="entry name" value="PQQ_b-propeller_rpt"/>
</dbReference>
<proteinExistence type="predicted"/>
<keyword evidence="3" id="KW-1185">Reference proteome</keyword>
<dbReference type="EMBL" id="VAUV01000009">
    <property type="protein sequence ID" value="TLD70242.1"/>
    <property type="molecule type" value="Genomic_DNA"/>
</dbReference>
<dbReference type="Proteomes" id="UP000306196">
    <property type="component" value="Unassembled WGS sequence"/>
</dbReference>
<dbReference type="InterPro" id="IPR002372">
    <property type="entry name" value="PQQ_rpt_dom"/>
</dbReference>
<gene>
    <name evidence="2" type="ORF">FEM03_13740</name>
</gene>
<sequence length="858" mass="94811">MKILAFYGLTAFRELWVGSYFEAFERLRRFWLSNLAGQWSWSCLIGAVELWRAVDARCSLWRTYPHTRFFRRRSPVEPCHRQSSCSVLPSLSYLSPLPMSFLLHPIRIVAAVSLMAGAASVAPAQESSANWPNWRGPLQNGVSLEHYKNSKVDTEPAWTYATRGRGAPVLFDGRLFSWGYRGAGENLVEVLTALDAKTGKMIWEHEFNDFLSDTIYDRYSIGAPTVDPETKQVYLMTHYGLLLCFDFDGKELWRISMSEDFGKLSFPNARVGSAVIEGDLVIARGITSNWGADGPAADRFYAYDKRTGELVWWSMPGITPPVDSSFSTPVFETRFGKRVFYAGTGCGNIICVNARNGKPIFRFQAGKNGMNASVVLHGDKVIGIHNDENVDSSDKGRLAAVNIPKEAGAPAEGQTTVVLEPSAEAWRAPLAATSSSPIVVGDRLYQQTDGGELHCLNIETGEIIWTKKLSNSNLHASPLYVDGLLYCPFTSGKLFVVKPGEKDAEIVQEISVEGQCLGAVVVCDGKLYLHTTEKFYCFNISHEGLTRDAEPVVEIPVAGKPAAIQAIPAEVVLTPGHKAKFRLRSVDANGFVVGDIKEAKWASFVPPTARVKATMDAAFNEAGELVAAENAKLSAGAFKATTADGLTGTIRGRVLQNLPIVEDFNQYELNEDQPRENIKFAYPPLPWIGARFKFDVRELEGEKVFAKTFDRILFQRATVFVGRSDLANYTAQVDVLTDGTARVKSDIGLINQRYLICLRSNAGKLEVSSNLERLAKTAPFKVKPNAWYTLKTRVDSKEDGSGVVLAKVWERGQAEPDAWTIEVPVARVHKNGSPGIFSFTPLNQRRAYLDNLSITPNQ</sequence>
<comment type="caution">
    <text evidence="2">The sequence shown here is derived from an EMBL/GenBank/DDBJ whole genome shotgun (WGS) entry which is preliminary data.</text>
</comment>
<dbReference type="InterPro" id="IPR011047">
    <property type="entry name" value="Quinoprotein_ADH-like_sf"/>
</dbReference>
<reference evidence="2 3" key="1">
    <citation type="submission" date="2019-05" db="EMBL/GenBank/DDBJ databases">
        <title>Verrucobacter flavum gen. nov., sp. nov. a new member of the family Verrucomicrobiaceae.</title>
        <authorList>
            <person name="Szuroczki S."/>
            <person name="Abbaszade G."/>
            <person name="Szabo A."/>
            <person name="Felfoldi T."/>
            <person name="Schumann P."/>
            <person name="Boka K."/>
            <person name="Keki Z."/>
            <person name="Toumi M."/>
            <person name="Toth E."/>
        </authorList>
    </citation>
    <scope>NUCLEOTIDE SEQUENCE [LARGE SCALE GENOMIC DNA]</scope>
    <source>
        <strain evidence="2 3">MG-N-17</strain>
    </source>
</reference>
<dbReference type="SMART" id="SM00564">
    <property type="entry name" value="PQQ"/>
    <property type="match status" value="5"/>
</dbReference>
<evidence type="ECO:0000259" key="1">
    <source>
        <dbReference type="Pfam" id="PF13360"/>
    </source>
</evidence>
<dbReference type="PANTHER" id="PTHR34512">
    <property type="entry name" value="CELL SURFACE PROTEIN"/>
    <property type="match status" value="1"/>
</dbReference>
<dbReference type="InterPro" id="IPR015943">
    <property type="entry name" value="WD40/YVTN_repeat-like_dom_sf"/>
</dbReference>
<dbReference type="AlphaFoldDB" id="A0A5R8KD53"/>
<organism evidence="2 3">
    <name type="scientific">Phragmitibacter flavus</name>
    <dbReference type="NCBI Taxonomy" id="2576071"/>
    <lineage>
        <taxon>Bacteria</taxon>
        <taxon>Pseudomonadati</taxon>
        <taxon>Verrucomicrobiota</taxon>
        <taxon>Verrucomicrobiia</taxon>
        <taxon>Verrucomicrobiales</taxon>
        <taxon>Verrucomicrobiaceae</taxon>
        <taxon>Phragmitibacter</taxon>
    </lineage>
</organism>
<name>A0A5R8KD53_9BACT</name>
<protein>
    <recommendedName>
        <fullName evidence="1">Pyrrolo-quinoline quinone repeat domain-containing protein</fullName>
    </recommendedName>
</protein>
<evidence type="ECO:0000313" key="2">
    <source>
        <dbReference type="EMBL" id="TLD70242.1"/>
    </source>
</evidence>